<dbReference type="Gene3D" id="2.30.29.30">
    <property type="entry name" value="Pleckstrin-homology domain (PH domain)/Phosphotyrosine-binding domain (PTB)"/>
    <property type="match status" value="1"/>
</dbReference>
<dbReference type="InterPro" id="IPR011993">
    <property type="entry name" value="PH-like_dom_sf"/>
</dbReference>
<feature type="region of interest" description="Disordered" evidence="10">
    <location>
        <begin position="571"/>
        <end position="611"/>
    </location>
</feature>
<dbReference type="PRINTS" id="PR00661">
    <property type="entry name" value="ERMFAMILY"/>
</dbReference>
<keyword evidence="13" id="KW-1185">Reference proteome</keyword>
<dbReference type="AlphaFoldDB" id="A0AAV6URX9"/>
<gene>
    <name evidence="12" type="ORF">JTE90_016173</name>
</gene>
<dbReference type="GO" id="GO:0003779">
    <property type="term" value="F:actin binding"/>
    <property type="evidence" value="ECO:0007669"/>
    <property type="project" value="UniProtKB-KW"/>
</dbReference>
<feature type="compositionally biased region" description="Polar residues" evidence="10">
    <location>
        <begin position="957"/>
        <end position="968"/>
    </location>
</feature>
<dbReference type="InterPro" id="IPR019749">
    <property type="entry name" value="Band_41_domain"/>
</dbReference>
<dbReference type="FunFam" id="2.30.29.30:FF:000001">
    <property type="entry name" value="Erythrocyte membrane protein band 4.1"/>
    <property type="match status" value="1"/>
</dbReference>
<comment type="subcellular location">
    <subcellularLocation>
        <location evidence="2">Cell junction</location>
        <location evidence="2">Adherens junction</location>
    </subcellularLocation>
    <subcellularLocation>
        <location evidence="9">Cell projection</location>
        <location evidence="9">Rhabdomere</location>
    </subcellularLocation>
    <subcellularLocation>
        <location evidence="1">Cytoplasm</location>
        <location evidence="1">Cytoskeleton</location>
    </subcellularLocation>
</comment>
<dbReference type="PANTHER" id="PTHR23280">
    <property type="entry name" value="4.1 G PROTEIN"/>
    <property type="match status" value="1"/>
</dbReference>
<dbReference type="PROSITE" id="PS50057">
    <property type="entry name" value="FERM_3"/>
    <property type="match status" value="1"/>
</dbReference>
<feature type="domain" description="FERM" evidence="11">
    <location>
        <begin position="47"/>
        <end position="328"/>
    </location>
</feature>
<dbReference type="GO" id="GO:0005912">
    <property type="term" value="C:adherens junction"/>
    <property type="evidence" value="ECO:0007669"/>
    <property type="project" value="UniProtKB-SubCell"/>
</dbReference>
<feature type="compositionally biased region" description="Polar residues" evidence="10">
    <location>
        <begin position="637"/>
        <end position="654"/>
    </location>
</feature>
<feature type="compositionally biased region" description="Basic and acidic residues" evidence="10">
    <location>
        <begin position="1"/>
        <end position="25"/>
    </location>
</feature>
<reference evidence="12 13" key="1">
    <citation type="journal article" date="2022" name="Nat. Ecol. Evol.">
        <title>A masculinizing supergene underlies an exaggerated male reproductive morph in a spider.</title>
        <authorList>
            <person name="Hendrickx F."/>
            <person name="De Corte Z."/>
            <person name="Sonet G."/>
            <person name="Van Belleghem S.M."/>
            <person name="Kostlbacher S."/>
            <person name="Vangestel C."/>
        </authorList>
    </citation>
    <scope>NUCLEOTIDE SEQUENCE [LARGE SCALE GENOMIC DNA]</scope>
    <source>
        <strain evidence="12">W744_W776</strain>
    </source>
</reference>
<dbReference type="Pfam" id="PF00373">
    <property type="entry name" value="FERM_M"/>
    <property type="match status" value="1"/>
</dbReference>
<feature type="region of interest" description="Disordered" evidence="10">
    <location>
        <begin position="365"/>
        <end position="558"/>
    </location>
</feature>
<dbReference type="SMART" id="SM00295">
    <property type="entry name" value="B41"/>
    <property type="match status" value="1"/>
</dbReference>
<protein>
    <recommendedName>
        <fullName evidence="3">Moesin/ezrin/radixin homolog 1</fullName>
    </recommendedName>
</protein>
<evidence type="ECO:0000256" key="9">
    <source>
        <dbReference type="ARBA" id="ARBA00043944"/>
    </source>
</evidence>
<dbReference type="InterPro" id="IPR014847">
    <property type="entry name" value="FA"/>
</dbReference>
<dbReference type="InterPro" id="IPR019748">
    <property type="entry name" value="FERM_central"/>
</dbReference>
<dbReference type="Pfam" id="PF09380">
    <property type="entry name" value="FERM_C"/>
    <property type="match status" value="1"/>
</dbReference>
<dbReference type="InterPro" id="IPR000299">
    <property type="entry name" value="FERM_domain"/>
</dbReference>
<feature type="compositionally biased region" description="Basic and acidic residues" evidence="10">
    <location>
        <begin position="1028"/>
        <end position="1040"/>
    </location>
</feature>
<evidence type="ECO:0000256" key="10">
    <source>
        <dbReference type="SAM" id="MobiDB-lite"/>
    </source>
</evidence>
<evidence type="ECO:0000256" key="6">
    <source>
        <dbReference type="ARBA" id="ARBA00022949"/>
    </source>
</evidence>
<dbReference type="PRINTS" id="PR00935">
    <property type="entry name" value="BAND41"/>
</dbReference>
<dbReference type="FunFam" id="1.20.80.10:FF:000001">
    <property type="entry name" value="Erythrocyte membrane protein band 4.1"/>
    <property type="match status" value="1"/>
</dbReference>
<dbReference type="PROSITE" id="PS00661">
    <property type="entry name" value="FERM_2"/>
    <property type="match status" value="1"/>
</dbReference>
<feature type="compositionally biased region" description="Basic and acidic residues" evidence="10">
    <location>
        <begin position="442"/>
        <end position="462"/>
    </location>
</feature>
<dbReference type="InterPro" id="IPR029071">
    <property type="entry name" value="Ubiquitin-like_domsf"/>
</dbReference>
<keyword evidence="6" id="KW-0965">Cell junction</keyword>
<dbReference type="InterPro" id="IPR014352">
    <property type="entry name" value="FERM/acyl-CoA-bd_prot_sf"/>
</dbReference>
<dbReference type="Gene3D" id="3.10.20.90">
    <property type="entry name" value="Phosphatidylinositol 3-kinase Catalytic Subunit, Chain A, domain 1"/>
    <property type="match status" value="1"/>
</dbReference>
<dbReference type="InterPro" id="IPR018980">
    <property type="entry name" value="FERM_PH-like_C"/>
</dbReference>
<feature type="region of interest" description="Disordered" evidence="10">
    <location>
        <begin position="637"/>
        <end position="1098"/>
    </location>
</feature>
<keyword evidence="5" id="KW-0597">Phosphoprotein</keyword>
<dbReference type="SMART" id="SM01195">
    <property type="entry name" value="FA"/>
    <property type="match status" value="1"/>
</dbReference>
<name>A0AAV6URX9_9ARAC</name>
<feature type="compositionally biased region" description="Polar residues" evidence="10">
    <location>
        <begin position="514"/>
        <end position="524"/>
    </location>
</feature>
<dbReference type="InterPro" id="IPR019747">
    <property type="entry name" value="FERM_CS"/>
</dbReference>
<feature type="compositionally biased region" description="Polar residues" evidence="10">
    <location>
        <begin position="432"/>
        <end position="441"/>
    </location>
</feature>
<evidence type="ECO:0000256" key="3">
    <source>
        <dbReference type="ARBA" id="ARBA00022025"/>
    </source>
</evidence>
<sequence length="1255" mass="140734">MAEEKVDSEDQKSSGEDKKNAHETETNSSHSSPQGRRLSISGKGKAGLCRVRLLDGTDYETEIDRRGKGGELFDKICESLNIMEKDYFGITYRDSEDARNWLNFDKRIGKQVKSAPWVFSFEVKFYPPDPAQLQEDITRYQLCLQIRNDILCGKLPCSFVTHALLGSYLVQSELGDYDPDEHGSNYLSEFRFAPNQTPELEEKVVELHKQHKGQTPAEAELHYLENAKKLAMYGVDLHQAKDSEGIDIMLGVCSSGLLVYRDRLRINRFAWPKILKISYKRNNFYIKIRPGEFDQFESTIGFKLQNHKAAKRLWKVCVEHHTFFRLMSPEVPPKPKLFLPRFGSKFRYSGRTQYQTRQASAVIDRPPPHFERTLSNKRFTRSMDGVHLLNSKPAPGYSRERPSPSQRPDESKRHTLSGPPGRGNSEERINEHSTSATTTPEEVSRAEKMKEVEVEKKRESKKPIGGVAVMLPVGLPKARNKSPVPPPSPAERERVKVDNLNHEPYKRSYEESTEQTPATPTNKGTPADAKADTQVTPRNHTGQEDPQRPSSLFTGKPTPYTKEYIYEVNSEQKNPFSPAEVGFSYEGQKTGNTSPTPGETVLLETSPGSKRAKGLAFTYAPPEVDNSQNEMVLSPQVLSEDNRIQDVSSEWNDTTIDESLKWDDSKDEDIIRNKENLEICQKPPQKQKLGLSMFKKSGDKDKKDKKKDKKKEEKGSKKEKDNKEKSGKSSAESTPNKSDLAPTSSKRDSAIEADLQVDEIVVENIKETPKKEELSVVSDEEEKAVKDEAEKENKLKLSFSKNEKKQKEAERKQKEKEAKEEEARKKQKEKEEKEAAKRKAKEEKKLKEKEAKEKREKEKIEKLKRKSDSKLDKKAKGQSPEKDKSQEKEEAEAAGDESKIKEDMDVSKEKDSKSKSKESLQKEPKSKKSKMGLPKIGKKKSKKLRDSSSDSSSSSSNEMLNEYSGTISDSEHIDVSGGIVTSTPNRSVRGTLEAFPESSKDVSFSSETAVLELDNSPYTTPRSKQLPKTKDGGKHSEVEPPWKTGPVIVTESSSTASTSMTTTSSKAMSGTEVTTSPERGVTAVKSSKTHMNQEKTVAQQVTKSTRVVTGTLDDVQSAIVKTEAITYDPSALTHHSTTSVPLVITESRKVNAPFPVPPPPEFSSDGDIGLPLSEDGEIVSSSTVSSKTKTVETITYKMERDGMVETRVEQKITIQSDGDPIDHDKALAEAIQEATMMNPDMTVEKIEIQQQSSSQ</sequence>
<feature type="compositionally biased region" description="Basic and acidic residues" evidence="10">
    <location>
        <begin position="783"/>
        <end position="888"/>
    </location>
</feature>
<feature type="compositionally biased region" description="Polar residues" evidence="10">
    <location>
        <begin position="587"/>
        <end position="597"/>
    </location>
</feature>
<dbReference type="PROSITE" id="PS00660">
    <property type="entry name" value="FERM_1"/>
    <property type="match status" value="1"/>
</dbReference>
<dbReference type="GO" id="GO:0031032">
    <property type="term" value="P:actomyosin structure organization"/>
    <property type="evidence" value="ECO:0007669"/>
    <property type="project" value="TreeGrafter"/>
</dbReference>
<feature type="region of interest" description="Disordered" evidence="10">
    <location>
        <begin position="1"/>
        <end position="41"/>
    </location>
</feature>
<evidence type="ECO:0000256" key="1">
    <source>
        <dbReference type="ARBA" id="ARBA00004245"/>
    </source>
</evidence>
<dbReference type="InterPro" id="IPR000798">
    <property type="entry name" value="Ez/rad/moesin-like"/>
</dbReference>
<dbReference type="GO" id="GO:0005886">
    <property type="term" value="C:plasma membrane"/>
    <property type="evidence" value="ECO:0007669"/>
    <property type="project" value="TreeGrafter"/>
</dbReference>
<dbReference type="SUPFAM" id="SSF47031">
    <property type="entry name" value="Second domain of FERM"/>
    <property type="match status" value="1"/>
</dbReference>
<evidence type="ECO:0000313" key="13">
    <source>
        <dbReference type="Proteomes" id="UP000827092"/>
    </source>
</evidence>
<dbReference type="CDD" id="cd13184">
    <property type="entry name" value="FERM_C_4_1_family"/>
    <property type="match status" value="1"/>
</dbReference>
<dbReference type="Pfam" id="PF09379">
    <property type="entry name" value="FERM_N"/>
    <property type="match status" value="1"/>
</dbReference>
<dbReference type="SUPFAM" id="SSF54236">
    <property type="entry name" value="Ubiquitin-like"/>
    <property type="match status" value="1"/>
</dbReference>
<feature type="compositionally biased region" description="Basic and acidic residues" evidence="10">
    <location>
        <begin position="398"/>
        <end position="413"/>
    </location>
</feature>
<dbReference type="GO" id="GO:0048731">
    <property type="term" value="P:system development"/>
    <property type="evidence" value="ECO:0007669"/>
    <property type="project" value="UniProtKB-ARBA"/>
</dbReference>
<dbReference type="Pfam" id="PF05902">
    <property type="entry name" value="4_1_CTD"/>
    <property type="match status" value="1"/>
</dbReference>
<proteinExistence type="predicted"/>
<dbReference type="SUPFAM" id="SSF50729">
    <property type="entry name" value="PH domain-like"/>
    <property type="match status" value="1"/>
</dbReference>
<dbReference type="InterPro" id="IPR035963">
    <property type="entry name" value="FERM_2"/>
</dbReference>
<accession>A0AAV6URX9</accession>
<dbReference type="EMBL" id="JAFNEN010000280">
    <property type="protein sequence ID" value="KAG8187077.1"/>
    <property type="molecule type" value="Genomic_DNA"/>
</dbReference>
<feature type="compositionally biased region" description="Basic and acidic residues" evidence="10">
    <location>
        <begin position="490"/>
        <end position="510"/>
    </location>
</feature>
<dbReference type="InterPro" id="IPR008379">
    <property type="entry name" value="Band_4.1_C"/>
</dbReference>
<feature type="compositionally biased region" description="Polar residues" evidence="10">
    <location>
        <begin position="979"/>
        <end position="988"/>
    </location>
</feature>
<comment type="caution">
    <text evidence="12">The sequence shown here is derived from an EMBL/GenBank/DDBJ whole genome shotgun (WGS) entry which is preliminary data.</text>
</comment>
<evidence type="ECO:0000256" key="8">
    <source>
        <dbReference type="ARBA" id="ARBA00023212"/>
    </source>
</evidence>
<dbReference type="FunFam" id="3.10.20.90:FF:000002">
    <property type="entry name" value="Erythrocyte protein band 4.1-like 3"/>
    <property type="match status" value="1"/>
</dbReference>
<dbReference type="GO" id="GO:0005198">
    <property type="term" value="F:structural molecule activity"/>
    <property type="evidence" value="ECO:0007669"/>
    <property type="project" value="InterPro"/>
</dbReference>
<feature type="compositionally biased region" description="Basic and acidic residues" evidence="10">
    <location>
        <begin position="764"/>
        <end position="774"/>
    </location>
</feature>
<keyword evidence="8" id="KW-0206">Cytoskeleton</keyword>
<dbReference type="GO" id="GO:0005856">
    <property type="term" value="C:cytoskeleton"/>
    <property type="evidence" value="ECO:0007669"/>
    <property type="project" value="UniProtKB-SubCell"/>
</dbReference>
<dbReference type="Pfam" id="PF08736">
    <property type="entry name" value="FA"/>
    <property type="match status" value="1"/>
</dbReference>
<feature type="compositionally biased region" description="Basic and acidic residues" evidence="10">
    <location>
        <begin position="896"/>
        <end position="926"/>
    </location>
</feature>
<evidence type="ECO:0000256" key="7">
    <source>
        <dbReference type="ARBA" id="ARBA00023203"/>
    </source>
</evidence>
<feature type="compositionally biased region" description="Low complexity" evidence="10">
    <location>
        <begin position="1050"/>
        <end position="1071"/>
    </location>
</feature>
<feature type="compositionally biased region" description="Basic residues" evidence="10">
    <location>
        <begin position="927"/>
        <end position="943"/>
    </location>
</feature>
<evidence type="ECO:0000259" key="11">
    <source>
        <dbReference type="PROSITE" id="PS50057"/>
    </source>
</evidence>
<dbReference type="Gene3D" id="1.20.80.10">
    <property type="match status" value="1"/>
</dbReference>
<evidence type="ECO:0000256" key="4">
    <source>
        <dbReference type="ARBA" id="ARBA00022490"/>
    </source>
</evidence>
<feature type="compositionally biased region" description="Basic and acidic residues" evidence="10">
    <location>
        <begin position="710"/>
        <end position="727"/>
    </location>
</feature>
<dbReference type="CDD" id="cd14473">
    <property type="entry name" value="FERM_B-lobe"/>
    <property type="match status" value="1"/>
</dbReference>
<keyword evidence="4" id="KW-0963">Cytoplasm</keyword>
<dbReference type="Proteomes" id="UP000827092">
    <property type="component" value="Unassembled WGS sequence"/>
</dbReference>
<dbReference type="InterPro" id="IPR018979">
    <property type="entry name" value="FERM_N"/>
</dbReference>
<feature type="compositionally biased region" description="Polar residues" evidence="10">
    <location>
        <begin position="1084"/>
        <end position="1098"/>
    </location>
</feature>
<feature type="compositionally biased region" description="Basic and acidic residues" evidence="10">
    <location>
        <begin position="658"/>
        <end position="677"/>
    </location>
</feature>
<evidence type="ECO:0000256" key="5">
    <source>
        <dbReference type="ARBA" id="ARBA00022553"/>
    </source>
</evidence>
<feature type="compositionally biased region" description="Polar residues" evidence="10">
    <location>
        <begin position="731"/>
        <end position="744"/>
    </location>
</feature>
<dbReference type="SMART" id="SM01196">
    <property type="entry name" value="FERM_C"/>
    <property type="match status" value="1"/>
</dbReference>
<dbReference type="PANTHER" id="PTHR23280:SF21">
    <property type="entry name" value="PROTEIN 4.1 HOMOLOG"/>
    <property type="match status" value="1"/>
</dbReference>
<evidence type="ECO:0000256" key="2">
    <source>
        <dbReference type="ARBA" id="ARBA00004536"/>
    </source>
</evidence>
<keyword evidence="7" id="KW-0009">Actin-binding</keyword>
<organism evidence="12 13">
    <name type="scientific">Oedothorax gibbosus</name>
    <dbReference type="NCBI Taxonomy" id="931172"/>
    <lineage>
        <taxon>Eukaryota</taxon>
        <taxon>Metazoa</taxon>
        <taxon>Ecdysozoa</taxon>
        <taxon>Arthropoda</taxon>
        <taxon>Chelicerata</taxon>
        <taxon>Arachnida</taxon>
        <taxon>Araneae</taxon>
        <taxon>Araneomorphae</taxon>
        <taxon>Entelegynae</taxon>
        <taxon>Araneoidea</taxon>
        <taxon>Linyphiidae</taxon>
        <taxon>Erigoninae</taxon>
        <taxon>Oedothorax</taxon>
    </lineage>
</organism>
<dbReference type="GO" id="GO:0009887">
    <property type="term" value="P:animal organ morphogenesis"/>
    <property type="evidence" value="ECO:0007669"/>
    <property type="project" value="UniProtKB-ARBA"/>
</dbReference>
<evidence type="ECO:0000313" key="12">
    <source>
        <dbReference type="EMBL" id="KAG8187077.1"/>
    </source>
</evidence>